<feature type="transmembrane region" description="Helical" evidence="10">
    <location>
        <begin position="548"/>
        <end position="568"/>
    </location>
</feature>
<dbReference type="OrthoDB" id="9811281at2"/>
<feature type="transmembrane region" description="Helical" evidence="10">
    <location>
        <begin position="513"/>
        <end position="536"/>
    </location>
</feature>
<dbReference type="PANTHER" id="PTHR31632:SF2">
    <property type="entry name" value="PLASMA MEMBRANE IRON PERMEASE"/>
    <property type="match status" value="1"/>
</dbReference>
<evidence type="ECO:0000256" key="4">
    <source>
        <dbReference type="ARBA" id="ARBA00022692"/>
    </source>
</evidence>
<dbReference type="Pfam" id="PF00034">
    <property type="entry name" value="Cytochrom_C"/>
    <property type="match status" value="1"/>
</dbReference>
<dbReference type="PANTHER" id="PTHR31632">
    <property type="entry name" value="IRON TRANSPORTER FTH1"/>
    <property type="match status" value="1"/>
</dbReference>
<gene>
    <name evidence="13" type="ORF">BOW53_05005</name>
</gene>
<feature type="transmembrane region" description="Helical" evidence="10">
    <location>
        <begin position="475"/>
        <end position="493"/>
    </location>
</feature>
<feature type="domain" description="Cytochrome c" evidence="12">
    <location>
        <begin position="121"/>
        <end position="208"/>
    </location>
</feature>
<comment type="subcellular location">
    <subcellularLocation>
        <location evidence="1">Membrane</location>
        <topology evidence="1">Multi-pass membrane protein</topology>
    </subcellularLocation>
</comment>
<comment type="similarity">
    <text evidence="2">Belongs to the oxidase-dependent Fe transporter (OFeT) (TC 9.A.10.1) family.</text>
</comment>
<dbReference type="InterPro" id="IPR004923">
    <property type="entry name" value="FTR1/Fip1/EfeU"/>
</dbReference>
<feature type="transmembrane region" description="Helical" evidence="10">
    <location>
        <begin position="438"/>
        <end position="455"/>
    </location>
</feature>
<feature type="chain" id="PRO_5012391169" description="Cytochrome c domain-containing protein" evidence="11">
    <location>
        <begin position="19"/>
        <end position="624"/>
    </location>
</feature>
<dbReference type="RefSeq" id="WP_078482989.1">
    <property type="nucleotide sequence ID" value="NZ_MPRL01000014.1"/>
</dbReference>
<dbReference type="Proteomes" id="UP000191110">
    <property type="component" value="Unassembled WGS sequence"/>
</dbReference>
<dbReference type="AlphaFoldDB" id="A0A1T2L7N6"/>
<feature type="transmembrane region" description="Helical" evidence="10">
    <location>
        <begin position="599"/>
        <end position="615"/>
    </location>
</feature>
<reference evidence="13 14" key="1">
    <citation type="submission" date="2016-11" db="EMBL/GenBank/DDBJ databases">
        <title>Mixed transmission modes and dynamic genome evolution in an obligate animal-bacterial symbiosis.</title>
        <authorList>
            <person name="Russell S.L."/>
            <person name="Corbett-Detig R.B."/>
            <person name="Cavanaugh C.M."/>
        </authorList>
    </citation>
    <scope>NUCLEOTIDE SEQUENCE [LARGE SCALE GENOMIC DNA]</scope>
    <source>
        <strain evidence="13">Sveles-Q1</strain>
    </source>
</reference>
<dbReference type="InterPro" id="IPR009056">
    <property type="entry name" value="Cyt_c-like_dom"/>
</dbReference>
<keyword evidence="3 9" id="KW-0349">Heme</keyword>
<evidence type="ECO:0000256" key="7">
    <source>
        <dbReference type="ARBA" id="ARBA00023004"/>
    </source>
</evidence>
<evidence type="ECO:0000256" key="10">
    <source>
        <dbReference type="SAM" id="Phobius"/>
    </source>
</evidence>
<dbReference type="InterPro" id="IPR036909">
    <property type="entry name" value="Cyt_c-like_dom_sf"/>
</dbReference>
<dbReference type="GO" id="GO:0020037">
    <property type="term" value="F:heme binding"/>
    <property type="evidence" value="ECO:0007669"/>
    <property type="project" value="InterPro"/>
</dbReference>
<dbReference type="GO" id="GO:0015093">
    <property type="term" value="F:ferrous iron transmembrane transporter activity"/>
    <property type="evidence" value="ECO:0007669"/>
    <property type="project" value="TreeGrafter"/>
</dbReference>
<keyword evidence="14" id="KW-1185">Reference proteome</keyword>
<evidence type="ECO:0000259" key="12">
    <source>
        <dbReference type="PROSITE" id="PS51007"/>
    </source>
</evidence>
<dbReference type="GO" id="GO:0009055">
    <property type="term" value="F:electron transfer activity"/>
    <property type="evidence" value="ECO:0007669"/>
    <property type="project" value="InterPro"/>
</dbReference>
<dbReference type="GO" id="GO:0046872">
    <property type="term" value="F:metal ion binding"/>
    <property type="evidence" value="ECO:0007669"/>
    <property type="project" value="UniProtKB-KW"/>
</dbReference>
<evidence type="ECO:0000256" key="1">
    <source>
        <dbReference type="ARBA" id="ARBA00004141"/>
    </source>
</evidence>
<dbReference type="PROSITE" id="PS51007">
    <property type="entry name" value="CYTC"/>
    <property type="match status" value="1"/>
</dbReference>
<keyword evidence="4 10" id="KW-0812">Transmembrane</keyword>
<dbReference type="Pfam" id="PF03239">
    <property type="entry name" value="FTR1"/>
    <property type="match status" value="1"/>
</dbReference>
<evidence type="ECO:0000256" key="9">
    <source>
        <dbReference type="PROSITE-ProRule" id="PRU00433"/>
    </source>
</evidence>
<keyword evidence="5 9" id="KW-0479">Metal-binding</keyword>
<dbReference type="Gene3D" id="1.10.760.10">
    <property type="entry name" value="Cytochrome c-like domain"/>
    <property type="match status" value="1"/>
</dbReference>
<proteinExistence type="inferred from homology"/>
<evidence type="ECO:0000313" key="14">
    <source>
        <dbReference type="Proteomes" id="UP000191110"/>
    </source>
</evidence>
<dbReference type="EMBL" id="MPRL01000014">
    <property type="protein sequence ID" value="OOZ41093.1"/>
    <property type="molecule type" value="Genomic_DNA"/>
</dbReference>
<evidence type="ECO:0000256" key="2">
    <source>
        <dbReference type="ARBA" id="ARBA00008333"/>
    </source>
</evidence>
<evidence type="ECO:0000256" key="6">
    <source>
        <dbReference type="ARBA" id="ARBA00022989"/>
    </source>
</evidence>
<dbReference type="SUPFAM" id="SSF46626">
    <property type="entry name" value="Cytochrome c"/>
    <property type="match status" value="1"/>
</dbReference>
<protein>
    <recommendedName>
        <fullName evidence="12">Cytochrome c domain-containing protein</fullName>
    </recommendedName>
</protein>
<evidence type="ECO:0000256" key="5">
    <source>
        <dbReference type="ARBA" id="ARBA00022723"/>
    </source>
</evidence>
<keyword evidence="7 9" id="KW-0408">Iron</keyword>
<accession>A0A1T2L7N6</accession>
<keyword evidence="11" id="KW-0732">Signal</keyword>
<evidence type="ECO:0000256" key="8">
    <source>
        <dbReference type="ARBA" id="ARBA00023136"/>
    </source>
</evidence>
<comment type="caution">
    <text evidence="13">The sequence shown here is derived from an EMBL/GenBank/DDBJ whole genome shotgun (WGS) entry which is preliminary data.</text>
</comment>
<dbReference type="GO" id="GO:0033573">
    <property type="term" value="C:high-affinity iron permease complex"/>
    <property type="evidence" value="ECO:0007669"/>
    <property type="project" value="InterPro"/>
</dbReference>
<feature type="transmembrane region" description="Helical" evidence="10">
    <location>
        <begin position="405"/>
        <end position="426"/>
    </location>
</feature>
<evidence type="ECO:0000256" key="11">
    <source>
        <dbReference type="SAM" id="SignalP"/>
    </source>
</evidence>
<keyword evidence="6 10" id="KW-1133">Transmembrane helix</keyword>
<feature type="transmembrane region" description="Helical" evidence="10">
    <location>
        <begin position="366"/>
        <end position="393"/>
    </location>
</feature>
<keyword evidence="8 10" id="KW-0472">Membrane</keyword>
<evidence type="ECO:0000313" key="13">
    <source>
        <dbReference type="EMBL" id="OOZ41093.1"/>
    </source>
</evidence>
<feature type="signal peptide" evidence="11">
    <location>
        <begin position="1"/>
        <end position="18"/>
    </location>
</feature>
<sequence>MKQLLTAILMWLTLPAYASETQQLLQLLDYVGVDYAEAVENGKIINRGEYNEMVEFSSAISESIATLPWSEIKPALKIDAQQLVDTINARQQSSVIIELTAAMRRQVMNAYEVVSVPGKAPDTLLAQQLYQENCAACHGETGLGDGTAANGMEPAPTNFLDIERHRQRTLFGLYNTITLGVSETGMRPFNELSDHERWSLAFYVGALPYTNVKATSEGVNGLNTLQQITTTTPADAELHFGTKGLVALSTYRNHPGSLFRGKRTPLTLSRELLASSLQHYVEGDHEQAQKLAVTAYLEGFEMVEATLSLKAPELSKEIETEMGAYRNDLRKDLGIKQATKRQQQIDVMLAVAHDLLMQKSLSSGSAFGSAFIILLREGLEAILVLAALMAVLIKTGRRDGLPYLHAGWVLAVIAGAATWWVSTYLLTISGALREMSEGIAALTAAGILFFVGFWMHSKTNAVQWKKFIDQTMGRALGSGTLWSLAGLSFISVYREMFETILFYQAIWVQTDAAGHNMVITGMISATAVLLVVAWLVMRYSTQLPLRQFFGFTGLFLFIMAVIFAGKGIEALQEAGNIPSDPLNMPFIELVGLSNNTQGLLIQCAMIAVTVGLIWGRRVRSNAVA</sequence>
<name>A0A1T2L7N6_9GAMM</name>
<evidence type="ECO:0000256" key="3">
    <source>
        <dbReference type="ARBA" id="ARBA00022617"/>
    </source>
</evidence>
<organism evidence="13 14">
    <name type="scientific">Solemya pervernicosa gill symbiont</name>
    <dbReference type="NCBI Taxonomy" id="642797"/>
    <lineage>
        <taxon>Bacteria</taxon>
        <taxon>Pseudomonadati</taxon>
        <taxon>Pseudomonadota</taxon>
        <taxon>Gammaproteobacteria</taxon>
        <taxon>sulfur-oxidizing symbionts</taxon>
    </lineage>
</organism>